<dbReference type="GO" id="GO:0016787">
    <property type="term" value="F:hydrolase activity"/>
    <property type="evidence" value="ECO:0007669"/>
    <property type="project" value="UniProtKB-KW"/>
</dbReference>
<feature type="region of interest" description="Disordered" evidence="1">
    <location>
        <begin position="1"/>
        <end position="26"/>
    </location>
</feature>
<keyword evidence="4" id="KW-1185">Reference proteome</keyword>
<keyword evidence="3" id="KW-0378">Hydrolase</keyword>
<dbReference type="PROSITE" id="PS52006">
    <property type="entry name" value="GH64"/>
    <property type="match status" value="1"/>
</dbReference>
<dbReference type="InterPro" id="IPR037398">
    <property type="entry name" value="Glyco_hydro_64_fam"/>
</dbReference>
<proteinExistence type="predicted"/>
<dbReference type="InterPro" id="IPR042517">
    <property type="entry name" value="Glyco_hydro_64_N_2"/>
</dbReference>
<evidence type="ECO:0000313" key="3">
    <source>
        <dbReference type="EMBL" id="GAA3697997.1"/>
    </source>
</evidence>
<dbReference type="Gene3D" id="2.60.110.10">
    <property type="entry name" value="Thaumatin"/>
    <property type="match status" value="1"/>
</dbReference>
<comment type="caution">
    <text evidence="3">The sequence shown here is derived from an EMBL/GenBank/DDBJ whole genome shotgun (WGS) entry which is preliminary data.</text>
</comment>
<evidence type="ECO:0000259" key="2">
    <source>
        <dbReference type="PROSITE" id="PS52006"/>
    </source>
</evidence>
<feature type="domain" description="GH64" evidence="2">
    <location>
        <begin position="61"/>
        <end position="422"/>
    </location>
</feature>
<dbReference type="Pfam" id="PF16483">
    <property type="entry name" value="Glyco_hydro_64"/>
    <property type="match status" value="1"/>
</dbReference>
<sequence>MLHPRTPSHALDPLTTRSPWSTHPPRGVRRLGAAVPALLAALVMIIAAALSTATPARAAVPDKLPLTITNDTGRSGLYLYVLGVDLRTDELGWVNAEGVFTPWSLPGGPVRVDAPDASIPGPADGASMTVDVPRNISGRVYFSFASKLDFGLVDAGLVQPAPWNPTDDNAAILFDWSEFTFNDYGLWLNSTQVDQFAVPHTVSVTGDDGSSSTAGALKDGGRQKIIDTVEQTRGFEKTVVRGADGQVLRVLSPGKASGVDAMSATYLDDYIDEAWAAYTDKKLTVVPFAHEPETTFFGTTTGNELVFTNTAGEQVARFAKPTTANVWDCDGALAAPNDHVVGPISRTLCAGLHRGTLGESTQEPVDDASRFYQRDLTNHYSAIVHANMVDGRAYGFAFDDVTGQESLVHSGGPVKASIALGSLD</sequence>
<accession>A0ABP7D2W1</accession>
<dbReference type="Proteomes" id="UP001500051">
    <property type="component" value="Unassembled WGS sequence"/>
</dbReference>
<evidence type="ECO:0000313" key="4">
    <source>
        <dbReference type="Proteomes" id="UP001500051"/>
    </source>
</evidence>
<organism evidence="3 4">
    <name type="scientific">Microlunatus aurantiacus</name>
    <dbReference type="NCBI Taxonomy" id="446786"/>
    <lineage>
        <taxon>Bacteria</taxon>
        <taxon>Bacillati</taxon>
        <taxon>Actinomycetota</taxon>
        <taxon>Actinomycetes</taxon>
        <taxon>Propionibacteriales</taxon>
        <taxon>Propionibacteriaceae</taxon>
        <taxon>Microlunatus</taxon>
    </lineage>
</organism>
<dbReference type="InterPro" id="IPR037176">
    <property type="entry name" value="Osmotin/thaumatin-like_sf"/>
</dbReference>
<name>A0ABP7D2W1_9ACTN</name>
<evidence type="ECO:0000256" key="1">
    <source>
        <dbReference type="SAM" id="MobiDB-lite"/>
    </source>
</evidence>
<reference evidence="4" key="1">
    <citation type="journal article" date="2019" name="Int. J. Syst. Evol. Microbiol.">
        <title>The Global Catalogue of Microorganisms (GCM) 10K type strain sequencing project: providing services to taxonomists for standard genome sequencing and annotation.</title>
        <authorList>
            <consortium name="The Broad Institute Genomics Platform"/>
            <consortium name="The Broad Institute Genome Sequencing Center for Infectious Disease"/>
            <person name="Wu L."/>
            <person name="Ma J."/>
        </authorList>
    </citation>
    <scope>NUCLEOTIDE SEQUENCE [LARGE SCALE GENOMIC DNA]</scope>
    <source>
        <strain evidence="4">JCM 16548</strain>
    </source>
</reference>
<protein>
    <submittedName>
        <fullName evidence="3">Glycoside hydrolase family 64 protein</fullName>
    </submittedName>
</protein>
<dbReference type="PANTHER" id="PTHR38165">
    <property type="match status" value="1"/>
</dbReference>
<dbReference type="RefSeq" id="WP_344811472.1">
    <property type="nucleotide sequence ID" value="NZ_BAAAYX010000003.1"/>
</dbReference>
<dbReference type="Gene3D" id="3.30.920.50">
    <property type="entry name" value="Beta-1,3-glucanase, C-terminal domain"/>
    <property type="match status" value="1"/>
</dbReference>
<dbReference type="InterPro" id="IPR032477">
    <property type="entry name" value="Glyco_hydro_64"/>
</dbReference>
<dbReference type="PANTHER" id="PTHR38165:SF1">
    <property type="entry name" value="GLUCANASE B"/>
    <property type="match status" value="1"/>
</dbReference>
<dbReference type="EMBL" id="BAAAYX010000003">
    <property type="protein sequence ID" value="GAA3697997.1"/>
    <property type="molecule type" value="Genomic_DNA"/>
</dbReference>
<gene>
    <name evidence="3" type="ORF">GCM10022204_12780</name>
</gene>